<organism evidence="1 2">
    <name type="scientific">bacterium (Candidatus Blackallbacteria) CG17_big_fil_post_rev_8_21_14_2_50_48_46</name>
    <dbReference type="NCBI Taxonomy" id="2014261"/>
    <lineage>
        <taxon>Bacteria</taxon>
        <taxon>Candidatus Blackallbacteria</taxon>
    </lineage>
</organism>
<dbReference type="SUPFAM" id="SSF53448">
    <property type="entry name" value="Nucleotide-diphospho-sugar transferases"/>
    <property type="match status" value="1"/>
</dbReference>
<sequence length="462" mass="53500">MKGLLNCRLPDPPFDQSLPFPIWLAPVCEKPVLEYYFDLFLYLGVTEILLVDYLQTPEISARYGTGAAWGIQLSYIEGLSGEVLPETLERLKHHLQDDLLVVDGPLFPFYDRQTLKTLQLPRETGIYSLNQRHLDLTDNILLVSHQLLNTLVSENRFDAWIQVPLDYHPEVRFPVIPLHSLAAYLQINLEILGRAERFELQAVQEPDKIWKGRNVHVQTEAQLGSPLWLGTDTVLGAGAQVSRSLLTGHVRVEDETQLQECLVIGPSYLQGVNLQRKFVIGQEILHPASGQRERLQIEWAQQNRLQEPAARLEKLSWEKDWIENFLRNRRKAYAFLERFARFQNKRFYANAQGQLLELPVFKQRKQPALPEKWFYHYQLDKVPWYEAVLKGELWLVGNQLQEEGPAGWERVNQLPVYAPGIYAYANLPELAHLPMNELYYCNAASLDLDRWILEQSLKDLNA</sequence>
<proteinExistence type="predicted"/>
<comment type="caution">
    <text evidence="1">The sequence shown here is derived from an EMBL/GenBank/DDBJ whole genome shotgun (WGS) entry which is preliminary data.</text>
</comment>
<dbReference type="InterPro" id="IPR029044">
    <property type="entry name" value="Nucleotide-diphossugar_trans"/>
</dbReference>
<evidence type="ECO:0000313" key="2">
    <source>
        <dbReference type="Proteomes" id="UP000231019"/>
    </source>
</evidence>
<accession>A0A2M7G867</accession>
<evidence type="ECO:0008006" key="3">
    <source>
        <dbReference type="Google" id="ProtNLM"/>
    </source>
</evidence>
<name>A0A2M7G867_9BACT</name>
<reference evidence="1 2" key="1">
    <citation type="submission" date="2017-09" db="EMBL/GenBank/DDBJ databases">
        <title>Depth-based differentiation of microbial function through sediment-hosted aquifers and enrichment of novel symbionts in the deep terrestrial subsurface.</title>
        <authorList>
            <person name="Probst A.J."/>
            <person name="Ladd B."/>
            <person name="Jarett J.K."/>
            <person name="Geller-Mcgrath D.E."/>
            <person name="Sieber C.M."/>
            <person name="Emerson J.B."/>
            <person name="Anantharaman K."/>
            <person name="Thomas B.C."/>
            <person name="Malmstrom R."/>
            <person name="Stieglmeier M."/>
            <person name="Klingl A."/>
            <person name="Woyke T."/>
            <person name="Ryan C.M."/>
            <person name="Banfield J.F."/>
        </authorList>
    </citation>
    <scope>NUCLEOTIDE SEQUENCE [LARGE SCALE GENOMIC DNA]</scope>
    <source>
        <strain evidence="1">CG17_big_fil_post_rev_8_21_14_2_50_48_46</strain>
    </source>
</reference>
<dbReference type="EMBL" id="PFFQ01000013">
    <property type="protein sequence ID" value="PIW18218.1"/>
    <property type="molecule type" value="Genomic_DNA"/>
</dbReference>
<dbReference type="AlphaFoldDB" id="A0A2M7G867"/>
<dbReference type="Proteomes" id="UP000231019">
    <property type="component" value="Unassembled WGS sequence"/>
</dbReference>
<evidence type="ECO:0000313" key="1">
    <source>
        <dbReference type="EMBL" id="PIW18218.1"/>
    </source>
</evidence>
<gene>
    <name evidence="1" type="ORF">COW36_05475</name>
</gene>
<protein>
    <recommendedName>
        <fullName evidence="3">Nucleotidyl transferase domain-containing protein</fullName>
    </recommendedName>
</protein>